<name>A0ABX1T1F5_PELUQ</name>
<dbReference type="EMBL" id="LANA01000002">
    <property type="protein sequence ID" value="NMN67948.1"/>
    <property type="molecule type" value="Genomic_DNA"/>
</dbReference>
<dbReference type="SUPFAM" id="SSF103025">
    <property type="entry name" value="Folate-binding domain"/>
    <property type="match status" value="1"/>
</dbReference>
<dbReference type="Pfam" id="PF04268">
    <property type="entry name" value="SoxG"/>
    <property type="match status" value="1"/>
</dbReference>
<dbReference type="RefSeq" id="WP_169036447.1">
    <property type="nucleotide sequence ID" value="NZ_LANA01000002.1"/>
</dbReference>
<proteinExistence type="predicted"/>
<organism evidence="1 2">
    <name type="scientific">Pelagibacter ubique</name>
    <dbReference type="NCBI Taxonomy" id="198252"/>
    <lineage>
        <taxon>Bacteria</taxon>
        <taxon>Pseudomonadati</taxon>
        <taxon>Pseudomonadota</taxon>
        <taxon>Alphaproteobacteria</taxon>
        <taxon>Candidatus Pelagibacterales</taxon>
        <taxon>Candidatus Pelagibacteraceae</taxon>
        <taxon>Candidatus Pelagibacter</taxon>
    </lineage>
</organism>
<dbReference type="InterPro" id="IPR007375">
    <property type="entry name" value="SoxG"/>
</dbReference>
<protein>
    <submittedName>
        <fullName evidence="1">Sarcosine oxidase subunit gamma</fullName>
    </submittedName>
</protein>
<dbReference type="Gene3D" id="3.30.1360.120">
    <property type="entry name" value="Probable tRNA modification gtpase trme, domain 1"/>
    <property type="match status" value="1"/>
</dbReference>
<reference evidence="1 2" key="1">
    <citation type="submission" date="2019-07" db="EMBL/GenBank/DDBJ databases">
        <title>SAR11 Genome Evolution.</title>
        <authorList>
            <person name="Giovannoni S."/>
        </authorList>
    </citation>
    <scope>NUCLEOTIDE SEQUENCE [LARGE SCALE GENOMIC DNA]</scope>
    <source>
        <strain evidence="1 2">HTCC9565</strain>
    </source>
</reference>
<evidence type="ECO:0000313" key="1">
    <source>
        <dbReference type="EMBL" id="NMN67948.1"/>
    </source>
</evidence>
<dbReference type="InterPro" id="IPR027266">
    <property type="entry name" value="TrmE/GcvT-like"/>
</dbReference>
<evidence type="ECO:0000313" key="2">
    <source>
        <dbReference type="Proteomes" id="UP001166004"/>
    </source>
</evidence>
<comment type="caution">
    <text evidence="1">The sequence shown here is derived from an EMBL/GenBank/DDBJ whole genome shotgun (WGS) entry which is preliminary data.</text>
</comment>
<dbReference type="Gene3D" id="3.30.70.1520">
    <property type="entry name" value="Heterotetrameric sarcosine oxidase"/>
    <property type="match status" value="1"/>
</dbReference>
<gene>
    <name evidence="1" type="ORF">VP91_00011020</name>
</gene>
<dbReference type="Proteomes" id="UP001166004">
    <property type="component" value="Unassembled WGS sequence"/>
</dbReference>
<keyword evidence="2" id="KW-1185">Reference proteome</keyword>
<accession>A0ABX1T1F5</accession>
<sequence length="187" mass="21258">MLNYNTSIKENRSYVDLEMREIKPVMKLIIRGKTKDFITAIGKNLNMILPAEANTSTSGQALTALWLSPDEWMLVSNKTLSEDTNTYEVEDNLIKNISKVNLGAVTNVSDQFVMINIKGNKVFDLFAKGSPFNFNQFKDKKGSVVQTILNQIDVIIHLIEINEVNLLVRRSFSEHLYSWINDSASRL</sequence>